<evidence type="ECO:0000313" key="2">
    <source>
        <dbReference type="EMBL" id="XCC61537.1"/>
    </source>
</evidence>
<keyword evidence="1" id="KW-0812">Transmembrane</keyword>
<dbReference type="AlphaFoldDB" id="A0AAU8A6T2"/>
<proteinExistence type="predicted"/>
<feature type="transmembrane region" description="Helical" evidence="1">
    <location>
        <begin position="14"/>
        <end position="38"/>
    </location>
</feature>
<dbReference type="RefSeq" id="WP_079546299.1">
    <property type="nucleotide sequence ID" value="NZ_CP117826.1"/>
</dbReference>
<protein>
    <recommendedName>
        <fullName evidence="3">WD40 repeat domain-containing protein</fullName>
    </recommendedName>
</protein>
<keyword evidence="1" id="KW-1133">Transmembrane helix</keyword>
<keyword evidence="1" id="KW-0472">Membrane</keyword>
<dbReference type="InterPro" id="IPR011047">
    <property type="entry name" value="Quinoprotein_ADH-like_sf"/>
</dbReference>
<organism evidence="2">
    <name type="scientific">Christensenella massiliensis</name>
    <dbReference type="NCBI Taxonomy" id="1805714"/>
    <lineage>
        <taxon>Bacteria</taxon>
        <taxon>Bacillati</taxon>
        <taxon>Bacillota</taxon>
        <taxon>Clostridia</taxon>
        <taxon>Christensenellales</taxon>
        <taxon>Christensenellaceae</taxon>
        <taxon>Christensenella</taxon>
    </lineage>
</organism>
<reference evidence="2" key="1">
    <citation type="submission" date="2023-02" db="EMBL/GenBank/DDBJ databases">
        <title>Gut commensal Christensenella minuta modulates host metabolism via a new class of secondary bile acids.</title>
        <authorList>
            <person name="Liu C."/>
        </authorList>
    </citation>
    <scope>NUCLEOTIDE SEQUENCE</scope>
    <source>
        <strain evidence="2">CA70</strain>
    </source>
</reference>
<name>A0AAU8A6T2_9FIRM</name>
<evidence type="ECO:0000256" key="1">
    <source>
        <dbReference type="SAM" id="Phobius"/>
    </source>
</evidence>
<sequence length="370" mass="40857">MYLKPSRRKKRRRLITLIVWIAAALGIAAGVLFLLSVFTDFSPFSPLLRETETVLPENVQMTEQGILYEENGTLHLRDEKGAAVWEMNLDPENSKYALSDSLICTWFQADIKAYSYEREQLFTTAVASSVMDVRCGNSTIAVLTGAADESGRTLYYLTLLNTKGEQIGQVEAGTRQVLDFGFTGDSDMLWSLSLDTSGVVPISYISTYKNDGSPTSSIENNTQVLERVFITSDTIFASGTNDLFSYNYFGEKQGETLIYGWKPEYASIDGASIALAYAPRGAQGSIESVKLFSGGLSETIFYLPQGTLAIAVTQDTLFAYTESAVVEYRLSGELVKQTKLDYTLTGAKQLSDTLAVCWDKDGKSYLMQLK</sequence>
<dbReference type="SUPFAM" id="SSF50998">
    <property type="entry name" value="Quinoprotein alcohol dehydrogenase-like"/>
    <property type="match status" value="1"/>
</dbReference>
<accession>A0AAU8A6T2</accession>
<dbReference type="EMBL" id="CP117826">
    <property type="protein sequence ID" value="XCC61537.1"/>
    <property type="molecule type" value="Genomic_DNA"/>
</dbReference>
<gene>
    <name evidence="2" type="ORF">PUP29_08345</name>
</gene>
<evidence type="ECO:0008006" key="3">
    <source>
        <dbReference type="Google" id="ProtNLM"/>
    </source>
</evidence>